<keyword evidence="2" id="KW-1133">Transmembrane helix</keyword>
<reference evidence="3" key="1">
    <citation type="submission" date="2021-02" db="EMBL/GenBank/DDBJ databases">
        <authorList>
            <person name="Dougan E. K."/>
            <person name="Rhodes N."/>
            <person name="Thang M."/>
            <person name="Chan C."/>
        </authorList>
    </citation>
    <scope>NUCLEOTIDE SEQUENCE</scope>
</reference>
<keyword evidence="2" id="KW-0472">Membrane</keyword>
<protein>
    <submittedName>
        <fullName evidence="3">Uncharacterized protein</fullName>
    </submittedName>
</protein>
<accession>A0A812I416</accession>
<feature type="transmembrane region" description="Helical" evidence="2">
    <location>
        <begin position="21"/>
        <end position="44"/>
    </location>
</feature>
<sequence>MASQPEQMSWKEAFDQMQGMKTLVPVIVGVIATLLLPFVIKLAYGTFGMISWAVMKLGTGLSGCVDALASWYKRGRDAQRARSRDAPTAPQDETQPGRILRDYLIPLHDLTLSMADKYMDPILDKTENVKTLLTNLLHTFQDADFKASLSAMTTQLEGFKNHLLSEIKQQFQDAELKTKFSALTESVKNKILADIKQGLQEVTKQIAGQQDLTAKFEAVKAQIEEVRIKLVAAMQLAAQEIKQLVQPLQSASTGSASSPSIKECQDEIAKLSQALHSMQDQHLQLQADIKLLNSRVSQGVDKISSEAASSYGTLNSQVKGNHSYMKGMKESLDSILHRTDAQEPRGWQVKHVEDMNKFGFLLAEIKDVMGDLTERVDGLETSLVNLTGKLGRQESQTLAREQKWDSIHDVLKEMLGRLGRQESQTSANEQKWDAIFDVLKEMLDRMAVRQVRTPGQYPSPTPDPRIADMMTSAPTPGGLPGIRPIRLAPLVNQPYPPIQQGPVAPQGPMTPAQRAEALRAALDFLRRHPDSNCWLSLWTLQSSKEAQRRGARKWPLHAYLAGLGL</sequence>
<evidence type="ECO:0000256" key="2">
    <source>
        <dbReference type="SAM" id="Phobius"/>
    </source>
</evidence>
<comment type="caution">
    <text evidence="3">The sequence shown here is derived from an EMBL/GenBank/DDBJ whole genome shotgun (WGS) entry which is preliminary data.</text>
</comment>
<name>A0A812I416_9DINO</name>
<feature type="coiled-coil region" evidence="1">
    <location>
        <begin position="261"/>
        <end position="295"/>
    </location>
</feature>
<evidence type="ECO:0000256" key="1">
    <source>
        <dbReference type="SAM" id="Coils"/>
    </source>
</evidence>
<gene>
    <name evidence="3" type="ORF">SNAT2548_LOCUS2590</name>
</gene>
<keyword evidence="1" id="KW-0175">Coiled coil</keyword>
<organism evidence="3 4">
    <name type="scientific">Symbiodinium natans</name>
    <dbReference type="NCBI Taxonomy" id="878477"/>
    <lineage>
        <taxon>Eukaryota</taxon>
        <taxon>Sar</taxon>
        <taxon>Alveolata</taxon>
        <taxon>Dinophyceae</taxon>
        <taxon>Suessiales</taxon>
        <taxon>Symbiodiniaceae</taxon>
        <taxon>Symbiodinium</taxon>
    </lineage>
</organism>
<evidence type="ECO:0000313" key="3">
    <source>
        <dbReference type="EMBL" id="CAE6971416.1"/>
    </source>
</evidence>
<dbReference type="Proteomes" id="UP000604046">
    <property type="component" value="Unassembled WGS sequence"/>
</dbReference>
<keyword evidence="4" id="KW-1185">Reference proteome</keyword>
<dbReference type="AlphaFoldDB" id="A0A812I416"/>
<proteinExistence type="predicted"/>
<dbReference type="EMBL" id="CAJNDS010000155">
    <property type="protein sequence ID" value="CAE6971416.1"/>
    <property type="molecule type" value="Genomic_DNA"/>
</dbReference>
<keyword evidence="2" id="KW-0812">Transmembrane</keyword>
<evidence type="ECO:0000313" key="4">
    <source>
        <dbReference type="Proteomes" id="UP000604046"/>
    </source>
</evidence>